<evidence type="ECO:0000313" key="1">
    <source>
        <dbReference type="EMBL" id="KAH9297810.1"/>
    </source>
</evidence>
<feature type="non-terminal residue" evidence="1">
    <location>
        <position position="1"/>
    </location>
</feature>
<sequence length="113" mass="11820">NVSSHGVDGVYDDHCGLDSCGDHCFVVGNHGITGDGGSNDAQRENFAGKNIGCSPGRRLLSPIFHIQAVEPMAPVVKPKSSVVAMSKGDLGFKALDKGIYEGKSFLEVARSST</sequence>
<gene>
    <name evidence="1" type="ORF">KI387_029492</name>
</gene>
<organism evidence="1 2">
    <name type="scientific">Taxus chinensis</name>
    <name type="common">Chinese yew</name>
    <name type="synonym">Taxus wallichiana var. chinensis</name>
    <dbReference type="NCBI Taxonomy" id="29808"/>
    <lineage>
        <taxon>Eukaryota</taxon>
        <taxon>Viridiplantae</taxon>
        <taxon>Streptophyta</taxon>
        <taxon>Embryophyta</taxon>
        <taxon>Tracheophyta</taxon>
        <taxon>Spermatophyta</taxon>
        <taxon>Pinopsida</taxon>
        <taxon>Pinidae</taxon>
        <taxon>Conifers II</taxon>
        <taxon>Cupressales</taxon>
        <taxon>Taxaceae</taxon>
        <taxon>Taxus</taxon>
    </lineage>
</organism>
<evidence type="ECO:0000313" key="2">
    <source>
        <dbReference type="Proteomes" id="UP000824469"/>
    </source>
</evidence>
<reference evidence="1 2" key="1">
    <citation type="journal article" date="2021" name="Nat. Plants">
        <title>The Taxus genome provides insights into paclitaxel biosynthesis.</title>
        <authorList>
            <person name="Xiong X."/>
            <person name="Gou J."/>
            <person name="Liao Q."/>
            <person name="Li Y."/>
            <person name="Zhou Q."/>
            <person name="Bi G."/>
            <person name="Li C."/>
            <person name="Du R."/>
            <person name="Wang X."/>
            <person name="Sun T."/>
            <person name="Guo L."/>
            <person name="Liang H."/>
            <person name="Lu P."/>
            <person name="Wu Y."/>
            <person name="Zhang Z."/>
            <person name="Ro D.K."/>
            <person name="Shang Y."/>
            <person name="Huang S."/>
            <person name="Yan J."/>
        </authorList>
    </citation>
    <scope>NUCLEOTIDE SEQUENCE [LARGE SCALE GENOMIC DNA]</scope>
    <source>
        <strain evidence="1">Ta-2019</strain>
    </source>
</reference>
<name>A0AA38CD29_TAXCH</name>
<keyword evidence="2" id="KW-1185">Reference proteome</keyword>
<protein>
    <submittedName>
        <fullName evidence="1">Uncharacterized protein</fullName>
    </submittedName>
</protein>
<dbReference type="EMBL" id="JAHRHJ020000010">
    <property type="protein sequence ID" value="KAH9297810.1"/>
    <property type="molecule type" value="Genomic_DNA"/>
</dbReference>
<proteinExistence type="predicted"/>
<accession>A0AA38CD29</accession>
<comment type="caution">
    <text evidence="1">The sequence shown here is derived from an EMBL/GenBank/DDBJ whole genome shotgun (WGS) entry which is preliminary data.</text>
</comment>
<dbReference type="Proteomes" id="UP000824469">
    <property type="component" value="Unassembled WGS sequence"/>
</dbReference>
<dbReference type="AlphaFoldDB" id="A0AA38CD29"/>